<reference evidence="1" key="1">
    <citation type="journal article" date="2014" name="Front. Microbiol.">
        <title>High frequency of phylogenetically diverse reductive dehalogenase-homologous genes in deep subseafloor sedimentary metagenomes.</title>
        <authorList>
            <person name="Kawai M."/>
            <person name="Futagami T."/>
            <person name="Toyoda A."/>
            <person name="Takaki Y."/>
            <person name="Nishi S."/>
            <person name="Hori S."/>
            <person name="Arai W."/>
            <person name="Tsubouchi T."/>
            <person name="Morono Y."/>
            <person name="Uchiyama I."/>
            <person name="Ito T."/>
            <person name="Fujiyama A."/>
            <person name="Inagaki F."/>
            <person name="Takami H."/>
        </authorList>
    </citation>
    <scope>NUCLEOTIDE SEQUENCE</scope>
    <source>
        <strain evidence="1">Expedition CK06-06</strain>
    </source>
</reference>
<proteinExistence type="predicted"/>
<dbReference type="AlphaFoldDB" id="X1LL37"/>
<protein>
    <submittedName>
        <fullName evidence="1">Uncharacterized protein</fullName>
    </submittedName>
</protein>
<accession>X1LL37</accession>
<comment type="caution">
    <text evidence="1">The sequence shown here is derived from an EMBL/GenBank/DDBJ whole genome shotgun (WGS) entry which is preliminary data.</text>
</comment>
<organism evidence="1">
    <name type="scientific">marine sediment metagenome</name>
    <dbReference type="NCBI Taxonomy" id="412755"/>
    <lineage>
        <taxon>unclassified sequences</taxon>
        <taxon>metagenomes</taxon>
        <taxon>ecological metagenomes</taxon>
    </lineage>
</organism>
<name>X1LL37_9ZZZZ</name>
<gene>
    <name evidence="1" type="ORF">S06H3_21045</name>
</gene>
<dbReference type="EMBL" id="BARV01010987">
    <property type="protein sequence ID" value="GAI03110.1"/>
    <property type="molecule type" value="Genomic_DNA"/>
</dbReference>
<sequence length="106" mass="12518">FISWLAANHPEFGITSETEWTGTIVYPGIMEVSYYLFFSEDWEMGVRWHVTIVPDDWAEIYLRKRFTETQPSHAFKIDSYETYPQPEPYAINPPESVWRTLPIPCP</sequence>
<evidence type="ECO:0000313" key="1">
    <source>
        <dbReference type="EMBL" id="GAI03110.1"/>
    </source>
</evidence>
<feature type="non-terminal residue" evidence="1">
    <location>
        <position position="1"/>
    </location>
</feature>